<dbReference type="CDD" id="cd01347">
    <property type="entry name" value="ligand_gated_channel"/>
    <property type="match status" value="1"/>
</dbReference>
<keyword evidence="3 10" id="KW-0813">Transport</keyword>
<evidence type="ECO:0000259" key="15">
    <source>
        <dbReference type="Pfam" id="PF07715"/>
    </source>
</evidence>
<comment type="subcellular location">
    <subcellularLocation>
        <location evidence="1 10">Cell outer membrane</location>
        <topology evidence="1 10">Multi-pass membrane protein</topology>
    </subcellularLocation>
</comment>
<dbReference type="AlphaFoldDB" id="W9V4D7"/>
<organism evidence="16 17">
    <name type="scientific">Imhoffiella purpurea</name>
    <dbReference type="NCBI Taxonomy" id="1249627"/>
    <lineage>
        <taxon>Bacteria</taxon>
        <taxon>Pseudomonadati</taxon>
        <taxon>Pseudomonadota</taxon>
        <taxon>Gammaproteobacteria</taxon>
        <taxon>Chromatiales</taxon>
        <taxon>Chromatiaceae</taxon>
        <taxon>Imhoffiella</taxon>
    </lineage>
</organism>
<dbReference type="Gene3D" id="2.170.130.10">
    <property type="entry name" value="TonB-dependent receptor, plug domain"/>
    <property type="match status" value="1"/>
</dbReference>
<feature type="signal peptide" evidence="13">
    <location>
        <begin position="1"/>
        <end position="26"/>
    </location>
</feature>
<evidence type="ECO:0000256" key="7">
    <source>
        <dbReference type="ARBA" id="ARBA00023077"/>
    </source>
</evidence>
<evidence type="ECO:0000256" key="8">
    <source>
        <dbReference type="ARBA" id="ARBA00023136"/>
    </source>
</evidence>
<name>W9V4D7_9GAMM</name>
<dbReference type="GO" id="GO:0009279">
    <property type="term" value="C:cell outer membrane"/>
    <property type="evidence" value="ECO:0007669"/>
    <property type="project" value="UniProtKB-SubCell"/>
</dbReference>
<keyword evidence="7 12" id="KW-0798">TonB box</keyword>
<dbReference type="PANTHER" id="PTHR30069:SF41">
    <property type="entry name" value="HEME_HEMOPEXIN UTILIZATION PROTEIN C"/>
    <property type="match status" value="1"/>
</dbReference>
<evidence type="ECO:0000313" key="16">
    <source>
        <dbReference type="EMBL" id="EXJ14209.1"/>
    </source>
</evidence>
<dbReference type="eggNOG" id="COG4771">
    <property type="taxonomic scope" value="Bacteria"/>
</dbReference>
<dbReference type="Pfam" id="PF07715">
    <property type="entry name" value="Plug"/>
    <property type="match status" value="1"/>
</dbReference>
<evidence type="ECO:0000256" key="12">
    <source>
        <dbReference type="RuleBase" id="RU003357"/>
    </source>
</evidence>
<evidence type="ECO:0000256" key="9">
    <source>
        <dbReference type="ARBA" id="ARBA00023237"/>
    </source>
</evidence>
<feature type="domain" description="TonB-dependent receptor-like beta-barrel" evidence="14">
    <location>
        <begin position="246"/>
        <end position="628"/>
    </location>
</feature>
<evidence type="ECO:0000256" key="1">
    <source>
        <dbReference type="ARBA" id="ARBA00004571"/>
    </source>
</evidence>
<dbReference type="GO" id="GO:0044718">
    <property type="term" value="P:siderophore transmembrane transport"/>
    <property type="evidence" value="ECO:0007669"/>
    <property type="project" value="TreeGrafter"/>
</dbReference>
<dbReference type="SUPFAM" id="SSF56935">
    <property type="entry name" value="Porins"/>
    <property type="match status" value="1"/>
</dbReference>
<dbReference type="PROSITE" id="PS01156">
    <property type="entry name" value="TONB_DEPENDENT_REC_2"/>
    <property type="match status" value="1"/>
</dbReference>
<comment type="caution">
    <text evidence="16">The sequence shown here is derived from an EMBL/GenBank/DDBJ whole genome shotgun (WGS) entry which is preliminary data.</text>
</comment>
<dbReference type="Proteomes" id="UP000019460">
    <property type="component" value="Unassembled WGS sequence"/>
</dbReference>
<gene>
    <name evidence="16" type="ORF">D779_2880</name>
</gene>
<evidence type="ECO:0000256" key="4">
    <source>
        <dbReference type="ARBA" id="ARBA00022452"/>
    </source>
</evidence>
<comment type="similarity">
    <text evidence="2 10 12">Belongs to the TonB-dependent receptor family.</text>
</comment>
<accession>W9V4D7</accession>
<evidence type="ECO:0000256" key="11">
    <source>
        <dbReference type="PROSITE-ProRule" id="PRU10144"/>
    </source>
</evidence>
<dbReference type="OrthoDB" id="9760494at2"/>
<evidence type="ECO:0000256" key="5">
    <source>
        <dbReference type="ARBA" id="ARBA00022692"/>
    </source>
</evidence>
<dbReference type="PATRIC" id="fig|1249627.3.peg.3046"/>
<dbReference type="InterPro" id="IPR037066">
    <property type="entry name" value="Plug_dom_sf"/>
</dbReference>
<feature type="domain" description="TonB-dependent receptor plug" evidence="15">
    <location>
        <begin position="52"/>
        <end position="146"/>
    </location>
</feature>
<dbReference type="EMBL" id="AONC01000045">
    <property type="protein sequence ID" value="EXJ14209.1"/>
    <property type="molecule type" value="Genomic_DNA"/>
</dbReference>
<dbReference type="PROSITE" id="PS52016">
    <property type="entry name" value="TONB_DEPENDENT_REC_3"/>
    <property type="match status" value="1"/>
</dbReference>
<keyword evidence="9 10" id="KW-0998">Cell outer membrane</keyword>
<dbReference type="InterPro" id="IPR039426">
    <property type="entry name" value="TonB-dep_rcpt-like"/>
</dbReference>
<evidence type="ECO:0000259" key="14">
    <source>
        <dbReference type="Pfam" id="PF00593"/>
    </source>
</evidence>
<evidence type="ECO:0000313" key="17">
    <source>
        <dbReference type="Proteomes" id="UP000019460"/>
    </source>
</evidence>
<keyword evidence="17" id="KW-1185">Reference proteome</keyword>
<dbReference type="RefSeq" id="WP_043755490.1">
    <property type="nucleotide sequence ID" value="NZ_AONC01000045.1"/>
</dbReference>
<evidence type="ECO:0000256" key="6">
    <source>
        <dbReference type="ARBA" id="ARBA00022729"/>
    </source>
</evidence>
<keyword evidence="5 10" id="KW-0812">Transmembrane</keyword>
<dbReference type="STRING" id="1249627.D779_2880"/>
<evidence type="ECO:0000256" key="10">
    <source>
        <dbReference type="PROSITE-ProRule" id="PRU01360"/>
    </source>
</evidence>
<keyword evidence="8 10" id="KW-0472">Membrane</keyword>
<evidence type="ECO:0000256" key="3">
    <source>
        <dbReference type="ARBA" id="ARBA00022448"/>
    </source>
</evidence>
<dbReference type="GO" id="GO:0015344">
    <property type="term" value="F:siderophore uptake transmembrane transporter activity"/>
    <property type="evidence" value="ECO:0007669"/>
    <property type="project" value="TreeGrafter"/>
</dbReference>
<feature type="chain" id="PRO_5004932711" evidence="13">
    <location>
        <begin position="27"/>
        <end position="662"/>
    </location>
</feature>
<dbReference type="InterPro" id="IPR010917">
    <property type="entry name" value="TonB_rcpt_CS"/>
</dbReference>
<feature type="short sequence motif" description="TonB C-terminal box" evidence="11">
    <location>
        <begin position="645"/>
        <end position="662"/>
    </location>
</feature>
<reference evidence="16 17" key="1">
    <citation type="submission" date="2012-11" db="EMBL/GenBank/DDBJ databases">
        <title>Genome assembly of Thiorhodococcus sp. AK35.</title>
        <authorList>
            <person name="Nupur N."/>
            <person name="Khatri I."/>
            <person name="Subramanian S."/>
            <person name="Pinnaka A."/>
        </authorList>
    </citation>
    <scope>NUCLEOTIDE SEQUENCE [LARGE SCALE GENOMIC DNA]</scope>
    <source>
        <strain evidence="16 17">AK35</strain>
    </source>
</reference>
<evidence type="ECO:0000256" key="2">
    <source>
        <dbReference type="ARBA" id="ARBA00009810"/>
    </source>
</evidence>
<sequence length="662" mass="71860">MKTDTSTTTLAVLLMAAGSAPTQAQAQTNGVAHAELSTIEVEAREETQGRDIPIERIQRSLANDMADVFKDDPSVRVGGGARNAQRIYLRGIEGSNLNITIDGARQGRSLHQHRGGIGGIDPDLLKRVEVITGPSADRGPGALGGAIRFETVDAQDLLDPNRTAGATLKAGYASADSSEQGSVTAYGKGGDHLGLLAHISAVNREDYRIGGGGDVPNSAGQDRDYFVKATLLGLEGHSLRLSAERNTNSGLYLYGSTGSDMGYAPEGSIPEYQVTSRETYTLDHRFQSGNPLIDWRINLYANDNELENQDRDSEVSSEEFGGSLSNVSTFEIGATSHRLTLGADYYSEQGITQAADGTEIENDSGNLGLFLQERLTWDWLSLSFGARYDDYSSDYGPKTLEGDRVSPNASAEVRFAEGWTAFAGYGEAVRGSGIIPVGWLSNIDATTNFNDGKPLEAEESFQREAGLRYQTSGLFRPDAVFDAELTFFDTRLRNTIERVGGGPGSVAKIANNPDTLRSRGFELRATWSWRALETQLAYSSFETEDGDGNPVGIIRRKAAGSGDQLVWDTRWSPRENITLGYTLTAVAELDEVPEGQEERAGYVLHDIQARWRPAETPDLTLSLAVHNLFDRRYADQASIASSTTGIVHEPGRDVRLAVNYRF</sequence>
<dbReference type="Pfam" id="PF00593">
    <property type="entry name" value="TonB_dep_Rec_b-barrel"/>
    <property type="match status" value="1"/>
</dbReference>
<dbReference type="Gene3D" id="2.40.170.20">
    <property type="entry name" value="TonB-dependent receptor, beta-barrel domain"/>
    <property type="match status" value="1"/>
</dbReference>
<keyword evidence="16" id="KW-0675">Receptor</keyword>
<proteinExistence type="inferred from homology"/>
<dbReference type="InterPro" id="IPR012910">
    <property type="entry name" value="Plug_dom"/>
</dbReference>
<protein>
    <submittedName>
        <fullName evidence="16">TonB-dependent receptor</fullName>
    </submittedName>
</protein>
<keyword evidence="4 10" id="KW-1134">Transmembrane beta strand</keyword>
<dbReference type="InterPro" id="IPR036942">
    <property type="entry name" value="Beta-barrel_TonB_sf"/>
</dbReference>
<keyword evidence="6 13" id="KW-0732">Signal</keyword>
<evidence type="ECO:0000256" key="13">
    <source>
        <dbReference type="SAM" id="SignalP"/>
    </source>
</evidence>
<dbReference type="InterPro" id="IPR000531">
    <property type="entry name" value="Beta-barrel_TonB"/>
</dbReference>
<dbReference type="PANTHER" id="PTHR30069">
    <property type="entry name" value="TONB-DEPENDENT OUTER MEMBRANE RECEPTOR"/>
    <property type="match status" value="1"/>
</dbReference>